<comment type="catalytic activity">
    <reaction evidence="12">
        <text>a hydroperoxide + [thioredoxin]-dithiol = an alcohol + [thioredoxin]-disulfide + H2O</text>
        <dbReference type="Rhea" id="RHEA:62620"/>
        <dbReference type="Rhea" id="RHEA-COMP:10698"/>
        <dbReference type="Rhea" id="RHEA-COMP:10700"/>
        <dbReference type="ChEBI" id="CHEBI:15377"/>
        <dbReference type="ChEBI" id="CHEBI:29950"/>
        <dbReference type="ChEBI" id="CHEBI:30879"/>
        <dbReference type="ChEBI" id="CHEBI:35924"/>
        <dbReference type="ChEBI" id="CHEBI:50058"/>
        <dbReference type="EC" id="1.11.1.24"/>
    </reaction>
</comment>
<protein>
    <recommendedName>
        <fullName evidence="3">thioredoxin-dependent peroxiredoxin</fullName>
        <ecNumber evidence="3">1.11.1.24</ecNumber>
    </recommendedName>
    <alternativeName>
        <fullName evidence="11">Bacterioferritin comigratory protein</fullName>
    </alternativeName>
    <alternativeName>
        <fullName evidence="9">Thioredoxin peroxidase</fullName>
    </alternativeName>
</protein>
<feature type="region of interest" description="Disordered" evidence="14">
    <location>
        <begin position="1"/>
        <end position="20"/>
    </location>
</feature>
<dbReference type="Proteomes" id="UP000305233">
    <property type="component" value="Unassembled WGS sequence"/>
</dbReference>
<gene>
    <name evidence="16" type="ORF">E8P82_09610</name>
</gene>
<name>A0A4S5E459_9MICC</name>
<dbReference type="PROSITE" id="PS51352">
    <property type="entry name" value="THIOREDOXIN_2"/>
    <property type="match status" value="1"/>
</dbReference>
<evidence type="ECO:0000256" key="3">
    <source>
        <dbReference type="ARBA" id="ARBA00013017"/>
    </source>
</evidence>
<dbReference type="Pfam" id="PF00578">
    <property type="entry name" value="AhpC-TSA"/>
    <property type="match status" value="1"/>
</dbReference>
<keyword evidence="7" id="KW-1015">Disulfide bond</keyword>
<evidence type="ECO:0000256" key="4">
    <source>
        <dbReference type="ARBA" id="ARBA00022559"/>
    </source>
</evidence>
<keyword evidence="6 16" id="KW-0560">Oxidoreductase</keyword>
<reference evidence="16 17" key="1">
    <citation type="submission" date="2019-04" db="EMBL/GenBank/DDBJ databases">
        <authorList>
            <person name="Liu Q."/>
            <person name="Xin Y.-H."/>
        </authorList>
    </citation>
    <scope>NUCLEOTIDE SEQUENCE [LARGE SCALE GENOMIC DNA]</scope>
    <source>
        <strain evidence="16 17">AM23</strain>
    </source>
</reference>
<dbReference type="PANTHER" id="PTHR42801">
    <property type="entry name" value="THIOREDOXIN-DEPENDENT PEROXIDE REDUCTASE"/>
    <property type="match status" value="1"/>
</dbReference>
<accession>A0A4S5E459</accession>
<evidence type="ECO:0000259" key="15">
    <source>
        <dbReference type="PROSITE" id="PS51352"/>
    </source>
</evidence>
<dbReference type="EMBL" id="SSWH01000007">
    <property type="protein sequence ID" value="THJ66244.1"/>
    <property type="molecule type" value="Genomic_DNA"/>
</dbReference>
<keyword evidence="5" id="KW-0049">Antioxidant</keyword>
<keyword evidence="17" id="KW-1185">Reference proteome</keyword>
<feature type="active site" description="Cysteine sulfenic acid (-SOH) intermediate; for peroxidase activity" evidence="13">
    <location>
        <position position="47"/>
    </location>
</feature>
<evidence type="ECO:0000256" key="5">
    <source>
        <dbReference type="ARBA" id="ARBA00022862"/>
    </source>
</evidence>
<dbReference type="CDD" id="cd03017">
    <property type="entry name" value="PRX_BCP"/>
    <property type="match status" value="1"/>
</dbReference>
<dbReference type="OrthoDB" id="9812811at2"/>
<evidence type="ECO:0000256" key="13">
    <source>
        <dbReference type="PIRSR" id="PIRSR000239-1"/>
    </source>
</evidence>
<evidence type="ECO:0000313" key="16">
    <source>
        <dbReference type="EMBL" id="THJ66244.1"/>
    </source>
</evidence>
<comment type="subunit">
    <text evidence="2">Monomer.</text>
</comment>
<comment type="similarity">
    <text evidence="10">Belongs to the peroxiredoxin family. BCP/PrxQ subfamily.</text>
</comment>
<dbReference type="GO" id="GO:0045454">
    <property type="term" value="P:cell redox homeostasis"/>
    <property type="evidence" value="ECO:0007669"/>
    <property type="project" value="TreeGrafter"/>
</dbReference>
<dbReference type="AlphaFoldDB" id="A0A4S5E459"/>
<dbReference type="InterPro" id="IPR036249">
    <property type="entry name" value="Thioredoxin-like_sf"/>
</dbReference>
<dbReference type="InterPro" id="IPR050924">
    <property type="entry name" value="Peroxiredoxin_BCP/PrxQ"/>
</dbReference>
<feature type="domain" description="Thioredoxin" evidence="15">
    <location>
        <begin position="5"/>
        <end position="157"/>
    </location>
</feature>
<dbReference type="NCBIfam" id="NF006960">
    <property type="entry name" value="PRK09437.1"/>
    <property type="match status" value="1"/>
</dbReference>
<proteinExistence type="inferred from homology"/>
<dbReference type="GO" id="GO:0005737">
    <property type="term" value="C:cytoplasm"/>
    <property type="evidence" value="ECO:0007669"/>
    <property type="project" value="TreeGrafter"/>
</dbReference>
<dbReference type="PANTHER" id="PTHR42801:SF4">
    <property type="entry name" value="AHPC_TSA FAMILY PROTEIN"/>
    <property type="match status" value="1"/>
</dbReference>
<dbReference type="InterPro" id="IPR013766">
    <property type="entry name" value="Thioredoxin_domain"/>
</dbReference>
<evidence type="ECO:0000313" key="17">
    <source>
        <dbReference type="Proteomes" id="UP000305233"/>
    </source>
</evidence>
<evidence type="ECO:0000256" key="7">
    <source>
        <dbReference type="ARBA" id="ARBA00023157"/>
    </source>
</evidence>
<evidence type="ECO:0000256" key="12">
    <source>
        <dbReference type="ARBA" id="ARBA00049091"/>
    </source>
</evidence>
<sequence length="157" mass="16688">MTQQLVPGTPAPDFTLPDQEGGSVTLSSFRGSEVIVYFYPAAATPGCTTQACDFRDNLASLGAAGFTVLGISPDPVGKLEAFAEKESLTFPLLSDEDHRVAGAYGAWGEKKNYGRTYEGLIRSTVAIDATGKVSLAQYNVRATGHVAKLRRDLGIDQ</sequence>
<dbReference type="InterPro" id="IPR000866">
    <property type="entry name" value="AhpC/TSA"/>
</dbReference>
<dbReference type="GO" id="GO:0034599">
    <property type="term" value="P:cellular response to oxidative stress"/>
    <property type="evidence" value="ECO:0007669"/>
    <property type="project" value="TreeGrafter"/>
</dbReference>
<evidence type="ECO:0000256" key="1">
    <source>
        <dbReference type="ARBA" id="ARBA00003330"/>
    </source>
</evidence>
<evidence type="ECO:0000256" key="2">
    <source>
        <dbReference type="ARBA" id="ARBA00011245"/>
    </source>
</evidence>
<evidence type="ECO:0000256" key="6">
    <source>
        <dbReference type="ARBA" id="ARBA00023002"/>
    </source>
</evidence>
<dbReference type="GO" id="GO:0008379">
    <property type="term" value="F:thioredoxin peroxidase activity"/>
    <property type="evidence" value="ECO:0007669"/>
    <property type="project" value="TreeGrafter"/>
</dbReference>
<dbReference type="Gene3D" id="3.40.30.10">
    <property type="entry name" value="Glutaredoxin"/>
    <property type="match status" value="1"/>
</dbReference>
<dbReference type="SUPFAM" id="SSF52833">
    <property type="entry name" value="Thioredoxin-like"/>
    <property type="match status" value="1"/>
</dbReference>
<comment type="caution">
    <text evidence="16">The sequence shown here is derived from an EMBL/GenBank/DDBJ whole genome shotgun (WGS) entry which is preliminary data.</text>
</comment>
<dbReference type="EC" id="1.11.1.24" evidence="3"/>
<evidence type="ECO:0000256" key="8">
    <source>
        <dbReference type="ARBA" id="ARBA00023284"/>
    </source>
</evidence>
<dbReference type="PIRSF" id="PIRSF000239">
    <property type="entry name" value="AHPC"/>
    <property type="match status" value="1"/>
</dbReference>
<organism evidence="16 17">
    <name type="scientific">Arthrobacter echini</name>
    <dbReference type="NCBI Taxonomy" id="1529066"/>
    <lineage>
        <taxon>Bacteria</taxon>
        <taxon>Bacillati</taxon>
        <taxon>Actinomycetota</taxon>
        <taxon>Actinomycetes</taxon>
        <taxon>Micrococcales</taxon>
        <taxon>Micrococcaceae</taxon>
        <taxon>Arthrobacter</taxon>
    </lineage>
</organism>
<dbReference type="InterPro" id="IPR024706">
    <property type="entry name" value="Peroxiredoxin_AhpC-typ"/>
</dbReference>
<keyword evidence="8" id="KW-0676">Redox-active center</keyword>
<keyword evidence="4 16" id="KW-0575">Peroxidase</keyword>
<comment type="function">
    <text evidence="1">Thiol-specific peroxidase that catalyzes the reduction of hydrogen peroxide and organic hydroperoxides to water and alcohols, respectively. Plays a role in cell protection against oxidative stress by detoxifying peroxides and as sensor of hydrogen peroxide-mediated signaling events.</text>
</comment>
<evidence type="ECO:0000256" key="9">
    <source>
        <dbReference type="ARBA" id="ARBA00032824"/>
    </source>
</evidence>
<dbReference type="FunFam" id="3.40.30.10:FF:000007">
    <property type="entry name" value="Thioredoxin-dependent thiol peroxidase"/>
    <property type="match status" value="1"/>
</dbReference>
<evidence type="ECO:0000256" key="10">
    <source>
        <dbReference type="ARBA" id="ARBA00038489"/>
    </source>
</evidence>
<evidence type="ECO:0000256" key="14">
    <source>
        <dbReference type="SAM" id="MobiDB-lite"/>
    </source>
</evidence>
<evidence type="ECO:0000256" key="11">
    <source>
        <dbReference type="ARBA" id="ARBA00041373"/>
    </source>
</evidence>
<dbReference type="RefSeq" id="WP_136454414.1">
    <property type="nucleotide sequence ID" value="NZ_SSWH01000007.1"/>
</dbReference>